<reference evidence="2" key="1">
    <citation type="submission" date="2020-04" db="EMBL/GenBank/DDBJ databases">
        <title>Analysis of mating type loci in Filobasidium floriforme.</title>
        <authorList>
            <person name="Nowrousian M."/>
        </authorList>
    </citation>
    <scope>NUCLEOTIDE SEQUENCE</scope>
    <source>
        <strain evidence="2">CBS 6242</strain>
    </source>
</reference>
<dbReference type="AlphaFoldDB" id="A0A8K0NQL3"/>
<gene>
    <name evidence="2" type="ORF">FFLO_03705</name>
</gene>
<protein>
    <submittedName>
        <fullName evidence="2">Uncharacterized protein</fullName>
    </submittedName>
</protein>
<evidence type="ECO:0000256" key="1">
    <source>
        <dbReference type="SAM" id="MobiDB-lite"/>
    </source>
</evidence>
<organism evidence="2 3">
    <name type="scientific">Filobasidium floriforme</name>
    <dbReference type="NCBI Taxonomy" id="5210"/>
    <lineage>
        <taxon>Eukaryota</taxon>
        <taxon>Fungi</taxon>
        <taxon>Dikarya</taxon>
        <taxon>Basidiomycota</taxon>
        <taxon>Agaricomycotina</taxon>
        <taxon>Tremellomycetes</taxon>
        <taxon>Filobasidiales</taxon>
        <taxon>Filobasidiaceae</taxon>
        <taxon>Filobasidium</taxon>
    </lineage>
</organism>
<dbReference type="EMBL" id="JABELV010000070">
    <property type="protein sequence ID" value="KAG7532237.1"/>
    <property type="molecule type" value="Genomic_DNA"/>
</dbReference>
<evidence type="ECO:0000313" key="2">
    <source>
        <dbReference type="EMBL" id="KAG7532237.1"/>
    </source>
</evidence>
<name>A0A8K0NQL3_9TREE</name>
<comment type="caution">
    <text evidence="2">The sequence shown here is derived from an EMBL/GenBank/DDBJ whole genome shotgun (WGS) entry which is preliminary data.</text>
</comment>
<sequence length="332" mass="37480">MTDVMPTPTERSTTPTIPPPSPVVKPSSTPSPPPAPPIPEDLFYYGPLRRPVHWCDYHRREHDAPCPLAESRKLYRREILASLKLDNPKAPIRDACRVYYAQFQDIALQIMRSISELPAPKIREIENVYMQLIDASQAIHKTMSVIQSDASYDLGTGKTWSFLAHAIANKRTMMEDAICQAFRLLRYIEEVRPVIEEVMTEGKKAFPLLKPFGKRITRNCRNICQDHCLIAAHRETHLMRLLSRVMTSSDKVGMKVAQACAYEMRGRLLRAQLLNLVDYESSFGFVNSLVGRIERDEFKGGMLDFDVVLHAHLGLAGGNSGDSAIAKALYEV</sequence>
<feature type="compositionally biased region" description="Low complexity" evidence="1">
    <location>
        <begin position="1"/>
        <end position="15"/>
    </location>
</feature>
<feature type="compositionally biased region" description="Pro residues" evidence="1">
    <location>
        <begin position="16"/>
        <end position="39"/>
    </location>
</feature>
<evidence type="ECO:0000313" key="3">
    <source>
        <dbReference type="Proteomes" id="UP000812966"/>
    </source>
</evidence>
<feature type="region of interest" description="Disordered" evidence="1">
    <location>
        <begin position="1"/>
        <end position="39"/>
    </location>
</feature>
<keyword evidence="3" id="KW-1185">Reference proteome</keyword>
<dbReference type="Proteomes" id="UP000812966">
    <property type="component" value="Unassembled WGS sequence"/>
</dbReference>
<proteinExistence type="predicted"/>
<accession>A0A8K0NQL3</accession>